<accession>A0A2J6SAT9</accession>
<dbReference type="EMBL" id="KZ613938">
    <property type="protein sequence ID" value="PMD47862.1"/>
    <property type="molecule type" value="Genomic_DNA"/>
</dbReference>
<evidence type="ECO:0000313" key="4">
    <source>
        <dbReference type="Proteomes" id="UP000235786"/>
    </source>
</evidence>
<dbReference type="Proteomes" id="UP000235786">
    <property type="component" value="Unassembled WGS sequence"/>
</dbReference>
<feature type="compositionally biased region" description="Polar residues" evidence="2">
    <location>
        <begin position="45"/>
        <end position="54"/>
    </location>
</feature>
<evidence type="ECO:0000256" key="2">
    <source>
        <dbReference type="SAM" id="MobiDB-lite"/>
    </source>
</evidence>
<keyword evidence="4" id="KW-1185">Reference proteome</keyword>
<reference evidence="3 4" key="1">
    <citation type="submission" date="2016-04" db="EMBL/GenBank/DDBJ databases">
        <title>A degradative enzymes factory behind the ericoid mycorrhizal symbiosis.</title>
        <authorList>
            <consortium name="DOE Joint Genome Institute"/>
            <person name="Martino E."/>
            <person name="Morin E."/>
            <person name="Grelet G."/>
            <person name="Kuo A."/>
            <person name="Kohler A."/>
            <person name="Daghino S."/>
            <person name="Barry K."/>
            <person name="Choi C."/>
            <person name="Cichocki N."/>
            <person name="Clum A."/>
            <person name="Copeland A."/>
            <person name="Hainaut M."/>
            <person name="Haridas S."/>
            <person name="Labutti K."/>
            <person name="Lindquist E."/>
            <person name="Lipzen A."/>
            <person name="Khouja H.-R."/>
            <person name="Murat C."/>
            <person name="Ohm R."/>
            <person name="Olson A."/>
            <person name="Spatafora J."/>
            <person name="Veneault-Fourrey C."/>
            <person name="Henrissat B."/>
            <person name="Grigoriev I."/>
            <person name="Martin F."/>
            <person name="Perotto S."/>
        </authorList>
    </citation>
    <scope>NUCLEOTIDE SEQUENCE [LARGE SCALE GENOMIC DNA]</scope>
    <source>
        <strain evidence="3 4">F</strain>
    </source>
</reference>
<sequence>MSTAVNSNREQTPFPLSSECSPGIYSKRKRSESFGSGSEQEFSSPTLLNFSSSPSEEDLESRDRFKRPRLDSLDTLSETYSSTSDLSQRVKHLGELGSNQISHVDTCGHASTAIHGTECGLTQANEQYRTAIEGRLAALEGRFQGHAACSKVFHKHTMDTAEFETSSTLRSLDKQIFSLANGEGRLKERIEKLEGASTDAAELAKKTEQFIGSQLQTIKQDFELKLSNGLERVREDYNPRELKKDNKLILQRTLKLADAAIAQKGEVDELKSLVHSQRAEGEAFKTTYEKQKEDFIRHNEEMKKKSEKMCEKAEVDRLGSELRLLRRDQERGQLSTQKTDEKVNAMIEEYHAMKKQGEKMCEKRQLDELRSELLVLQQKQQQAELFKRNMTQRMTYLLSKPWLANQGNGNCELRSEVRLLRRQIEEEKAISIKSKERINVLEENTRFLRAHCIKSKERINDLEKKINYLRAQRSQQSAEAVENKQALKEVVSQISAMEAQLSHHKTRDDQMKVLVQQNKQQADEILESKKTLAAVVSQLSSLQAQFIAQKVGTENPVASDVPVANRRSSRKGWFL</sequence>
<organism evidence="3 4">
    <name type="scientific">Hyaloscypha variabilis (strain UAMH 11265 / GT02V1 / F)</name>
    <name type="common">Meliniomyces variabilis</name>
    <dbReference type="NCBI Taxonomy" id="1149755"/>
    <lineage>
        <taxon>Eukaryota</taxon>
        <taxon>Fungi</taxon>
        <taxon>Dikarya</taxon>
        <taxon>Ascomycota</taxon>
        <taxon>Pezizomycotina</taxon>
        <taxon>Leotiomycetes</taxon>
        <taxon>Helotiales</taxon>
        <taxon>Hyaloscyphaceae</taxon>
        <taxon>Hyaloscypha</taxon>
        <taxon>Hyaloscypha variabilis</taxon>
    </lineage>
</organism>
<keyword evidence="1" id="KW-0175">Coiled coil</keyword>
<evidence type="ECO:0000313" key="3">
    <source>
        <dbReference type="EMBL" id="PMD47862.1"/>
    </source>
</evidence>
<protein>
    <submittedName>
        <fullName evidence="3">Uncharacterized protein</fullName>
    </submittedName>
</protein>
<dbReference type="AlphaFoldDB" id="A0A2J6SAT9"/>
<feature type="compositionally biased region" description="Polar residues" evidence="2">
    <location>
        <begin position="1"/>
        <end position="20"/>
    </location>
</feature>
<evidence type="ECO:0000256" key="1">
    <source>
        <dbReference type="SAM" id="Coils"/>
    </source>
</evidence>
<feature type="compositionally biased region" description="Low complexity" evidence="2">
    <location>
        <begin position="33"/>
        <end position="44"/>
    </location>
</feature>
<name>A0A2J6SAT9_HYAVF</name>
<feature type="region of interest" description="Disordered" evidence="2">
    <location>
        <begin position="1"/>
        <end position="66"/>
    </location>
</feature>
<proteinExistence type="predicted"/>
<gene>
    <name evidence="3" type="ORF">L207DRAFT_506788</name>
</gene>
<feature type="coiled-coil region" evidence="1">
    <location>
        <begin position="352"/>
        <end position="379"/>
    </location>
</feature>
<feature type="coiled-coil region" evidence="1">
    <location>
        <begin position="452"/>
        <end position="479"/>
    </location>
</feature>